<evidence type="ECO:0000256" key="1">
    <source>
        <dbReference type="ARBA" id="ARBA00004651"/>
    </source>
</evidence>
<keyword evidence="4 7" id="KW-0812">Transmembrane</keyword>
<feature type="transmembrane region" description="Helical" evidence="7">
    <location>
        <begin position="113"/>
        <end position="136"/>
    </location>
</feature>
<evidence type="ECO:0000256" key="2">
    <source>
        <dbReference type="ARBA" id="ARBA00009784"/>
    </source>
</evidence>
<gene>
    <name evidence="8" type="ORF">GCM10007108_01990</name>
</gene>
<evidence type="ECO:0000256" key="4">
    <source>
        <dbReference type="ARBA" id="ARBA00022692"/>
    </source>
</evidence>
<dbReference type="Pfam" id="PF01914">
    <property type="entry name" value="MarC"/>
    <property type="match status" value="1"/>
</dbReference>
<keyword evidence="9" id="KW-1185">Reference proteome</keyword>
<name>A0AA37BPN9_9ARCH</name>
<evidence type="ECO:0000256" key="7">
    <source>
        <dbReference type="RuleBase" id="RU362048"/>
    </source>
</evidence>
<keyword evidence="5 7" id="KW-1133">Transmembrane helix</keyword>
<proteinExistence type="inferred from homology"/>
<protein>
    <recommendedName>
        <fullName evidence="7">UPF0056 membrane protein</fullName>
    </recommendedName>
</protein>
<feature type="transmembrane region" description="Helical" evidence="7">
    <location>
        <begin position="186"/>
        <end position="207"/>
    </location>
</feature>
<organism evidence="8 9">
    <name type="scientific">Thermogymnomonas acidicola</name>
    <dbReference type="NCBI Taxonomy" id="399579"/>
    <lineage>
        <taxon>Archaea</taxon>
        <taxon>Methanobacteriati</taxon>
        <taxon>Thermoplasmatota</taxon>
        <taxon>Thermoplasmata</taxon>
        <taxon>Thermoplasmatales</taxon>
        <taxon>Thermogymnomonas</taxon>
    </lineage>
</organism>
<accession>A0AA37BPN9</accession>
<dbReference type="PANTHER" id="PTHR33508">
    <property type="entry name" value="UPF0056 MEMBRANE PROTEIN YHCE"/>
    <property type="match status" value="1"/>
</dbReference>
<evidence type="ECO:0000256" key="5">
    <source>
        <dbReference type="ARBA" id="ARBA00022989"/>
    </source>
</evidence>
<comment type="subcellular location">
    <subcellularLocation>
        <location evidence="1 7">Cell membrane</location>
        <topology evidence="1 7">Multi-pass membrane protein</topology>
    </subcellularLocation>
</comment>
<feature type="transmembrane region" description="Helical" evidence="7">
    <location>
        <begin position="47"/>
        <end position="68"/>
    </location>
</feature>
<dbReference type="NCBIfam" id="TIGR00427">
    <property type="entry name" value="NAAT family transporter"/>
    <property type="match status" value="1"/>
</dbReference>
<feature type="transmembrane region" description="Helical" evidence="7">
    <location>
        <begin position="148"/>
        <end position="165"/>
    </location>
</feature>
<dbReference type="Proteomes" id="UP000632195">
    <property type="component" value="Unassembled WGS sequence"/>
</dbReference>
<sequence length="211" mass="22715">MLLSVFFVTVLVALFAIMNPIGAVPTLVALTQGYSQDEIGRVIRRSVMVAAGMLFGFMFVGVYIFLVLGIDISDFKVAGGVLLFKVAFDMLQGRTSNTKLTQQEEQETLEREAIGIVPIGTPLLAGPGTITTGIIYFNAPGATVVERLLVVVAGIIVILLAYFILRFSVPLFNRLGRTGSLLISRIMGLLLASIAIEFITSGLYSIISSLH</sequence>
<dbReference type="AlphaFoldDB" id="A0AA37BPN9"/>
<reference evidence="8" key="1">
    <citation type="journal article" date="2014" name="Int. J. Syst. Evol. Microbiol.">
        <title>Complete genome sequence of Corynebacterium casei LMG S-19264T (=DSM 44701T), isolated from a smear-ripened cheese.</title>
        <authorList>
            <consortium name="US DOE Joint Genome Institute (JGI-PGF)"/>
            <person name="Walter F."/>
            <person name="Albersmeier A."/>
            <person name="Kalinowski J."/>
            <person name="Ruckert C."/>
        </authorList>
    </citation>
    <scope>NUCLEOTIDE SEQUENCE</scope>
    <source>
        <strain evidence="8">JCM 13583</strain>
    </source>
</reference>
<keyword evidence="6 7" id="KW-0472">Membrane</keyword>
<dbReference type="RefSeq" id="WP_188679565.1">
    <property type="nucleotide sequence ID" value="NZ_BMNY01000001.1"/>
</dbReference>
<evidence type="ECO:0000313" key="8">
    <source>
        <dbReference type="EMBL" id="GGM67518.1"/>
    </source>
</evidence>
<dbReference type="GO" id="GO:0005886">
    <property type="term" value="C:plasma membrane"/>
    <property type="evidence" value="ECO:0007669"/>
    <property type="project" value="UniProtKB-SubCell"/>
</dbReference>
<dbReference type="EMBL" id="BMNY01000001">
    <property type="protein sequence ID" value="GGM67518.1"/>
    <property type="molecule type" value="Genomic_DNA"/>
</dbReference>
<evidence type="ECO:0000256" key="3">
    <source>
        <dbReference type="ARBA" id="ARBA00022475"/>
    </source>
</evidence>
<comment type="caution">
    <text evidence="7">Lacks conserved residue(s) required for the propagation of feature annotation.</text>
</comment>
<dbReference type="InterPro" id="IPR002771">
    <property type="entry name" value="Multi_antbiot-R_MarC"/>
</dbReference>
<keyword evidence="3" id="KW-1003">Cell membrane</keyword>
<dbReference type="PANTHER" id="PTHR33508:SF1">
    <property type="entry name" value="UPF0056 MEMBRANE PROTEIN YHCE"/>
    <property type="match status" value="1"/>
</dbReference>
<comment type="similarity">
    <text evidence="2 7">Belongs to the UPF0056 (MarC) family.</text>
</comment>
<reference evidence="8" key="2">
    <citation type="submission" date="2022-09" db="EMBL/GenBank/DDBJ databases">
        <authorList>
            <person name="Sun Q."/>
            <person name="Ohkuma M."/>
        </authorList>
    </citation>
    <scope>NUCLEOTIDE SEQUENCE</scope>
    <source>
        <strain evidence="8">JCM 13583</strain>
    </source>
</reference>
<comment type="caution">
    <text evidence="8">The sequence shown here is derived from an EMBL/GenBank/DDBJ whole genome shotgun (WGS) entry which is preliminary data.</text>
</comment>
<evidence type="ECO:0000256" key="6">
    <source>
        <dbReference type="ARBA" id="ARBA00023136"/>
    </source>
</evidence>
<evidence type="ECO:0000313" key="9">
    <source>
        <dbReference type="Proteomes" id="UP000632195"/>
    </source>
</evidence>